<name>A0A412X0V6_9BACT</name>
<dbReference type="InterPro" id="IPR012944">
    <property type="entry name" value="SusD_RagB_dom"/>
</dbReference>
<evidence type="ECO:0000259" key="7">
    <source>
        <dbReference type="Pfam" id="PF14322"/>
    </source>
</evidence>
<evidence type="ECO:0000256" key="5">
    <source>
        <dbReference type="ARBA" id="ARBA00023237"/>
    </source>
</evidence>
<keyword evidence="4" id="KW-0472">Membrane</keyword>
<feature type="domain" description="RagB/SusD" evidence="6">
    <location>
        <begin position="325"/>
        <end position="435"/>
    </location>
</feature>
<gene>
    <name evidence="8" type="ORF">DWW18_08990</name>
</gene>
<evidence type="ECO:0000256" key="4">
    <source>
        <dbReference type="ARBA" id="ARBA00023136"/>
    </source>
</evidence>
<comment type="caution">
    <text evidence="8">The sequence shown here is derived from an EMBL/GenBank/DDBJ whole genome shotgun (WGS) entry which is preliminary data.</text>
</comment>
<feature type="domain" description="SusD-like N-terminal" evidence="7">
    <location>
        <begin position="20"/>
        <end position="229"/>
    </location>
</feature>
<dbReference type="GO" id="GO:0009279">
    <property type="term" value="C:cell outer membrane"/>
    <property type="evidence" value="ECO:0007669"/>
    <property type="project" value="UniProtKB-SubCell"/>
</dbReference>
<dbReference type="Gene3D" id="1.25.40.390">
    <property type="match status" value="1"/>
</dbReference>
<dbReference type="AlphaFoldDB" id="A0A412X0V6"/>
<evidence type="ECO:0000256" key="1">
    <source>
        <dbReference type="ARBA" id="ARBA00004442"/>
    </source>
</evidence>
<dbReference type="STRING" id="1121130.GCA_000519105_03111"/>
<dbReference type="Pfam" id="PF14322">
    <property type="entry name" value="SusD-like_3"/>
    <property type="match status" value="1"/>
</dbReference>
<dbReference type="EMBL" id="QRZA01000009">
    <property type="protein sequence ID" value="RGV34059.1"/>
    <property type="molecule type" value="Genomic_DNA"/>
</dbReference>
<comment type="subcellular location">
    <subcellularLocation>
        <location evidence="1">Cell outer membrane</location>
    </subcellularLocation>
</comment>
<organism evidence="8 9">
    <name type="scientific">Butyricimonas virosa</name>
    <dbReference type="NCBI Taxonomy" id="544645"/>
    <lineage>
        <taxon>Bacteria</taxon>
        <taxon>Pseudomonadati</taxon>
        <taxon>Bacteroidota</taxon>
        <taxon>Bacteroidia</taxon>
        <taxon>Bacteroidales</taxon>
        <taxon>Odoribacteraceae</taxon>
        <taxon>Butyricimonas</taxon>
    </lineage>
</organism>
<dbReference type="Pfam" id="PF07980">
    <property type="entry name" value="SusD_RagB"/>
    <property type="match status" value="1"/>
</dbReference>
<dbReference type="InterPro" id="IPR011990">
    <property type="entry name" value="TPR-like_helical_dom_sf"/>
</dbReference>
<evidence type="ECO:0000313" key="9">
    <source>
        <dbReference type="Proteomes" id="UP000283589"/>
    </source>
</evidence>
<dbReference type="PROSITE" id="PS51257">
    <property type="entry name" value="PROKAR_LIPOPROTEIN"/>
    <property type="match status" value="1"/>
</dbReference>
<dbReference type="SUPFAM" id="SSF48452">
    <property type="entry name" value="TPR-like"/>
    <property type="match status" value="1"/>
</dbReference>
<dbReference type="InterPro" id="IPR033985">
    <property type="entry name" value="SusD-like_N"/>
</dbReference>
<proteinExistence type="inferred from homology"/>
<protein>
    <submittedName>
        <fullName evidence="8">RagB/SusD family nutrient uptake outer membrane protein</fullName>
    </submittedName>
</protein>
<evidence type="ECO:0000256" key="2">
    <source>
        <dbReference type="ARBA" id="ARBA00006275"/>
    </source>
</evidence>
<accession>A0A412X0V6</accession>
<evidence type="ECO:0000256" key="3">
    <source>
        <dbReference type="ARBA" id="ARBA00022729"/>
    </source>
</evidence>
<dbReference type="RefSeq" id="WP_118260083.1">
    <property type="nucleotide sequence ID" value="NZ_CALBWO010000037.1"/>
</dbReference>
<comment type="similarity">
    <text evidence="2">Belongs to the SusD family.</text>
</comment>
<evidence type="ECO:0000259" key="6">
    <source>
        <dbReference type="Pfam" id="PF07980"/>
    </source>
</evidence>
<evidence type="ECO:0000313" key="8">
    <source>
        <dbReference type="EMBL" id="RGV34059.1"/>
    </source>
</evidence>
<dbReference type="Proteomes" id="UP000283589">
    <property type="component" value="Unassembled WGS sequence"/>
</dbReference>
<keyword evidence="3" id="KW-0732">Signal</keyword>
<sequence>MKNIYFILAILVLLTQGCNDFLEPKSQDKVVPKTVSQLRELLLGEIIQNKKDYTEYLSVMTDDFADQDGNQYEYRNQLWGYYTWQREPEEGRDLATRNDEAWSELYHAIFTCNIIIDKTPSMHGTDEEKNQLLAETYFLRAQAYFELINLYGEPYESAEQAEKALGVPINEEITIMDNIYSRETLAKVYAKIESDLHESITRFKNTEWTKNVVHPSLDVAYLFASRLHLYKKEYQSAKNYADSVINNERYQLYDLHTAGLTSYSYFINKNNPEIMFCYGMVSFDFIYNYSSTYATYLVSDKIISLFSNDDLRKTTFWDKNKKPHKFSSTNSQSYGNTYRLSEAYLNRAEALVFLGKWESAITDINTIREKRIKNDYEITATNREDALNKVWEERRRELCFEKHRWFDLRRQGMPELRHIFTNGGSRKEYILPTGSKSYTLPIPKKIREQNKIIVNIERPEQQ</sequence>
<keyword evidence="5" id="KW-0998">Cell outer membrane</keyword>
<reference evidence="8 9" key="1">
    <citation type="submission" date="2018-08" db="EMBL/GenBank/DDBJ databases">
        <title>A genome reference for cultivated species of the human gut microbiota.</title>
        <authorList>
            <person name="Zou Y."/>
            <person name="Xue W."/>
            <person name="Luo G."/>
        </authorList>
    </citation>
    <scope>NUCLEOTIDE SEQUENCE [LARGE SCALE GENOMIC DNA]</scope>
    <source>
        <strain evidence="8 9">AF14-49</strain>
    </source>
</reference>
<dbReference type="CDD" id="cd08977">
    <property type="entry name" value="SusD"/>
    <property type="match status" value="1"/>
</dbReference>